<dbReference type="PANTHER" id="PTHR33048:SF64">
    <property type="entry name" value="INTEGRAL MEMBRANE PROTEIN"/>
    <property type="match status" value="1"/>
</dbReference>
<evidence type="ECO:0000313" key="9">
    <source>
        <dbReference type="EMBL" id="RMZ70972.1"/>
    </source>
</evidence>
<evidence type="ECO:0000259" key="8">
    <source>
        <dbReference type="Pfam" id="PF20684"/>
    </source>
</evidence>
<reference evidence="9 10" key="1">
    <citation type="journal article" date="2014" name="PLoS ONE">
        <title>De novo Genome Assembly of the Fungal Plant Pathogen Pyrenophora semeniperda.</title>
        <authorList>
            <person name="Soliai M.M."/>
            <person name="Meyer S.E."/>
            <person name="Udall J.A."/>
            <person name="Elzinga D.E."/>
            <person name="Hermansen R.A."/>
            <person name="Bodily P.M."/>
            <person name="Hart A.A."/>
            <person name="Coleman C.E."/>
        </authorList>
    </citation>
    <scope>NUCLEOTIDE SEQUENCE [LARGE SCALE GENOMIC DNA]</scope>
    <source>
        <strain evidence="9 10">CCB06</strain>
        <tissue evidence="9">Mycelium</tissue>
    </source>
</reference>
<dbReference type="Proteomes" id="UP000265663">
    <property type="component" value="Unassembled WGS sequence"/>
</dbReference>
<feature type="transmembrane region" description="Helical" evidence="7">
    <location>
        <begin position="24"/>
        <end position="45"/>
    </location>
</feature>
<feature type="transmembrane region" description="Helical" evidence="7">
    <location>
        <begin position="158"/>
        <end position="180"/>
    </location>
</feature>
<sequence>MILSPSTAFAMAWAFHTSDDVRNMGPQIAAVAIFFTVLSLSVLALRFYVRAVMIKAIGPASRVRLRRCDNCSYVILDAHLSVTVTNETPKETKWGLGLTQLDDMPPQNIFNFGFFQYMGAPFNILSRPTDSCRSYITSILGFKLSLLFSYLRFMPKGIARISTILVMVACVLFHLSFLLVQVNLCQPIAKQWNPAITSGQCIKGVPFYLSMASITIFFDVIVMFLPFPILLKSRIQKRKKFALLGLLALGTFITIIQIIRIQTISNLSNYLDSGGLIMWSTIENNLGIIVASIPTLAPLFKYFVEKTTQKSSSGTTSKNRSKSTYTATKSKRSARQQSIRLDSFVRGAAPRFSTNFEAGGSEEMILEGAVNGGVAMPPRSKDVGVTVTTVVEQVHSPKEGYHATTG</sequence>
<feature type="region of interest" description="Disordered" evidence="6">
    <location>
        <begin position="311"/>
        <end position="337"/>
    </location>
</feature>
<accession>A0A3M7M941</accession>
<keyword evidence="4 7" id="KW-0472">Membrane</keyword>
<comment type="similarity">
    <text evidence="5">Belongs to the SAT4 family.</text>
</comment>
<dbReference type="InterPro" id="IPR052337">
    <property type="entry name" value="SAT4-like"/>
</dbReference>
<feature type="transmembrane region" description="Helical" evidence="7">
    <location>
        <begin position="243"/>
        <end position="265"/>
    </location>
</feature>
<name>A0A3M7M941_9PLEO</name>
<dbReference type="InterPro" id="IPR049326">
    <property type="entry name" value="Rhodopsin_dom_fungi"/>
</dbReference>
<organism evidence="9 10">
    <name type="scientific">Pyrenophora seminiperda CCB06</name>
    <dbReference type="NCBI Taxonomy" id="1302712"/>
    <lineage>
        <taxon>Eukaryota</taxon>
        <taxon>Fungi</taxon>
        <taxon>Dikarya</taxon>
        <taxon>Ascomycota</taxon>
        <taxon>Pezizomycotina</taxon>
        <taxon>Dothideomycetes</taxon>
        <taxon>Pleosporomycetidae</taxon>
        <taxon>Pleosporales</taxon>
        <taxon>Pleosporineae</taxon>
        <taxon>Pleosporaceae</taxon>
        <taxon>Pyrenophora</taxon>
    </lineage>
</organism>
<evidence type="ECO:0000256" key="4">
    <source>
        <dbReference type="ARBA" id="ARBA00023136"/>
    </source>
</evidence>
<feature type="transmembrane region" description="Helical" evidence="7">
    <location>
        <begin position="207"/>
        <end position="231"/>
    </location>
</feature>
<keyword evidence="2 7" id="KW-0812">Transmembrane</keyword>
<evidence type="ECO:0000256" key="6">
    <source>
        <dbReference type="SAM" id="MobiDB-lite"/>
    </source>
</evidence>
<dbReference type="GO" id="GO:0016020">
    <property type="term" value="C:membrane"/>
    <property type="evidence" value="ECO:0007669"/>
    <property type="project" value="UniProtKB-SubCell"/>
</dbReference>
<evidence type="ECO:0000256" key="7">
    <source>
        <dbReference type="SAM" id="Phobius"/>
    </source>
</evidence>
<feature type="domain" description="Rhodopsin" evidence="8">
    <location>
        <begin position="133"/>
        <end position="301"/>
    </location>
</feature>
<evidence type="ECO:0000256" key="3">
    <source>
        <dbReference type="ARBA" id="ARBA00022989"/>
    </source>
</evidence>
<proteinExistence type="inferred from homology"/>
<evidence type="ECO:0000256" key="5">
    <source>
        <dbReference type="ARBA" id="ARBA00038359"/>
    </source>
</evidence>
<dbReference type="AlphaFoldDB" id="A0A3M7M941"/>
<protein>
    <submittedName>
        <fullName evidence="9">Integral membrane</fullName>
    </submittedName>
</protein>
<dbReference type="EMBL" id="KE747825">
    <property type="protein sequence ID" value="RMZ70972.1"/>
    <property type="molecule type" value="Genomic_DNA"/>
</dbReference>
<dbReference type="PANTHER" id="PTHR33048">
    <property type="entry name" value="PTH11-LIKE INTEGRAL MEMBRANE PROTEIN (AFU_ORTHOLOGUE AFUA_5G11245)"/>
    <property type="match status" value="1"/>
</dbReference>
<feature type="transmembrane region" description="Helical" evidence="7">
    <location>
        <begin position="285"/>
        <end position="304"/>
    </location>
</feature>
<evidence type="ECO:0000256" key="2">
    <source>
        <dbReference type="ARBA" id="ARBA00022692"/>
    </source>
</evidence>
<keyword evidence="10" id="KW-1185">Reference proteome</keyword>
<dbReference type="OrthoDB" id="10017208at2759"/>
<dbReference type="Pfam" id="PF20684">
    <property type="entry name" value="Fung_rhodopsin"/>
    <property type="match status" value="1"/>
</dbReference>
<comment type="subcellular location">
    <subcellularLocation>
        <location evidence="1">Membrane</location>
        <topology evidence="1">Multi-pass membrane protein</topology>
    </subcellularLocation>
</comment>
<evidence type="ECO:0000313" key="10">
    <source>
        <dbReference type="Proteomes" id="UP000265663"/>
    </source>
</evidence>
<keyword evidence="3 7" id="KW-1133">Transmembrane helix</keyword>
<gene>
    <name evidence="9" type="ORF">GMOD_00008644</name>
</gene>
<evidence type="ECO:0000256" key="1">
    <source>
        <dbReference type="ARBA" id="ARBA00004141"/>
    </source>
</evidence>